<proteinExistence type="predicted"/>
<protein>
    <submittedName>
        <fullName evidence="2">Uncharacterized protein</fullName>
    </submittedName>
</protein>
<organism evidence="2 3">
    <name type="scientific">Sphingomonas glacialis</name>
    <dbReference type="NCBI Taxonomy" id="658225"/>
    <lineage>
        <taxon>Bacteria</taxon>
        <taxon>Pseudomonadati</taxon>
        <taxon>Pseudomonadota</taxon>
        <taxon>Alphaproteobacteria</taxon>
        <taxon>Sphingomonadales</taxon>
        <taxon>Sphingomonadaceae</taxon>
        <taxon>Sphingomonas</taxon>
    </lineage>
</organism>
<evidence type="ECO:0000313" key="2">
    <source>
        <dbReference type="EMBL" id="GHH17779.1"/>
    </source>
</evidence>
<evidence type="ECO:0000256" key="1">
    <source>
        <dbReference type="SAM" id="MobiDB-lite"/>
    </source>
</evidence>
<evidence type="ECO:0000313" key="3">
    <source>
        <dbReference type="Proteomes" id="UP000652430"/>
    </source>
</evidence>
<feature type="region of interest" description="Disordered" evidence="1">
    <location>
        <begin position="1"/>
        <end position="67"/>
    </location>
</feature>
<dbReference type="Proteomes" id="UP000652430">
    <property type="component" value="Unassembled WGS sequence"/>
</dbReference>
<sequence length="85" mass="9532">MEGGSGEPVPDQSDINHHTLLAEPPRPCPDRKRSDKLATVEPRRAPETKTDDAEPGTVREGRKRALGQSFMRAPKMIVRPKWLFS</sequence>
<dbReference type="EMBL" id="BNAQ01000003">
    <property type="protein sequence ID" value="GHH17779.1"/>
    <property type="molecule type" value="Genomic_DNA"/>
</dbReference>
<feature type="compositionally biased region" description="Basic and acidic residues" evidence="1">
    <location>
        <begin position="28"/>
        <end position="60"/>
    </location>
</feature>
<reference evidence="3" key="1">
    <citation type="journal article" date="2019" name="Int. J. Syst. Evol. Microbiol.">
        <title>The Global Catalogue of Microorganisms (GCM) 10K type strain sequencing project: providing services to taxonomists for standard genome sequencing and annotation.</title>
        <authorList>
            <consortium name="The Broad Institute Genomics Platform"/>
            <consortium name="The Broad Institute Genome Sequencing Center for Infectious Disease"/>
            <person name="Wu L."/>
            <person name="Ma J."/>
        </authorList>
    </citation>
    <scope>NUCLEOTIDE SEQUENCE [LARGE SCALE GENOMIC DNA]</scope>
    <source>
        <strain evidence="3">CGMCC 1.8957</strain>
    </source>
</reference>
<keyword evidence="3" id="KW-1185">Reference proteome</keyword>
<gene>
    <name evidence="2" type="ORF">GCM10008023_22700</name>
</gene>
<accession>A0ABQ3LJ13</accession>
<name>A0ABQ3LJ13_9SPHN</name>
<comment type="caution">
    <text evidence="2">The sequence shown here is derived from an EMBL/GenBank/DDBJ whole genome shotgun (WGS) entry which is preliminary data.</text>
</comment>